<feature type="compositionally biased region" description="Polar residues" evidence="1">
    <location>
        <begin position="35"/>
        <end position="53"/>
    </location>
</feature>
<protein>
    <submittedName>
        <fullName evidence="2">Uncharacterized protein</fullName>
    </submittedName>
</protein>
<evidence type="ECO:0000256" key="1">
    <source>
        <dbReference type="SAM" id="MobiDB-lite"/>
    </source>
</evidence>
<comment type="caution">
    <text evidence="2">The sequence shown here is derived from an EMBL/GenBank/DDBJ whole genome shotgun (WGS) entry which is preliminary data.</text>
</comment>
<feature type="non-terminal residue" evidence="2">
    <location>
        <position position="1"/>
    </location>
</feature>
<evidence type="ECO:0000313" key="3">
    <source>
        <dbReference type="Proteomes" id="UP000275408"/>
    </source>
</evidence>
<gene>
    <name evidence="2" type="ORF">pdam_00012153</name>
</gene>
<name>A0A3M6ULE5_POCDA</name>
<sequence length="253" mass="28052">NNPSIPTGSLSTPPSTQAIQTTGSPPASSAPPSPNQTSQHSGTPPTTNASTSKLPKLTLPKFRGEVTQFKPFWDTFESAVHSNPNLSKIAKFNYLVAQLEGAASRAIAGLPITEDNYQAAVDILMKRFGKPQQIIASHMDELLKISVCSSERPSQLLCADLCLLFWETFLSFVRNGHRIKRSQNHPCSGQKMFHVPSKGTSTGSMPENLQKMRQETPSIDLSTKRELLQQQQQQQRAEYRTSPQFRPIYTRKT</sequence>
<dbReference type="InterPro" id="IPR005312">
    <property type="entry name" value="DUF1759"/>
</dbReference>
<proteinExistence type="predicted"/>
<dbReference type="AlphaFoldDB" id="A0A3M6ULE5"/>
<dbReference type="Proteomes" id="UP000275408">
    <property type="component" value="Unassembled WGS sequence"/>
</dbReference>
<feature type="region of interest" description="Disordered" evidence="1">
    <location>
        <begin position="183"/>
        <end position="253"/>
    </location>
</feature>
<accession>A0A3M6ULE5</accession>
<feature type="non-terminal residue" evidence="2">
    <location>
        <position position="253"/>
    </location>
</feature>
<dbReference type="OrthoDB" id="5988352at2759"/>
<keyword evidence="3" id="KW-1185">Reference proteome</keyword>
<feature type="region of interest" description="Disordered" evidence="1">
    <location>
        <begin position="1"/>
        <end position="57"/>
    </location>
</feature>
<dbReference type="PANTHER" id="PTHR22954">
    <property type="entry name" value="RETROVIRAL PROTEASE-RELATED"/>
    <property type="match status" value="1"/>
</dbReference>
<feature type="compositionally biased region" description="Polar residues" evidence="1">
    <location>
        <begin position="1"/>
        <end position="23"/>
    </location>
</feature>
<reference evidence="2 3" key="1">
    <citation type="journal article" date="2018" name="Sci. Rep.">
        <title>Comparative analysis of the Pocillopora damicornis genome highlights role of immune system in coral evolution.</title>
        <authorList>
            <person name="Cunning R."/>
            <person name="Bay R.A."/>
            <person name="Gillette P."/>
            <person name="Baker A.C."/>
            <person name="Traylor-Knowles N."/>
        </authorList>
    </citation>
    <scope>NUCLEOTIDE SEQUENCE [LARGE SCALE GENOMIC DNA]</scope>
    <source>
        <strain evidence="2">RSMAS</strain>
        <tissue evidence="2">Whole animal</tissue>
    </source>
</reference>
<dbReference type="EMBL" id="RCHS01001311">
    <property type="protein sequence ID" value="RMX54188.1"/>
    <property type="molecule type" value="Genomic_DNA"/>
</dbReference>
<organism evidence="2 3">
    <name type="scientific">Pocillopora damicornis</name>
    <name type="common">Cauliflower coral</name>
    <name type="synonym">Millepora damicornis</name>
    <dbReference type="NCBI Taxonomy" id="46731"/>
    <lineage>
        <taxon>Eukaryota</taxon>
        <taxon>Metazoa</taxon>
        <taxon>Cnidaria</taxon>
        <taxon>Anthozoa</taxon>
        <taxon>Hexacorallia</taxon>
        <taxon>Scleractinia</taxon>
        <taxon>Astrocoeniina</taxon>
        <taxon>Pocilloporidae</taxon>
        <taxon>Pocillopora</taxon>
    </lineage>
</organism>
<evidence type="ECO:0000313" key="2">
    <source>
        <dbReference type="EMBL" id="RMX54188.1"/>
    </source>
</evidence>
<feature type="compositionally biased region" description="Polar residues" evidence="1">
    <location>
        <begin position="198"/>
        <end position="207"/>
    </location>
</feature>
<dbReference type="Pfam" id="PF03564">
    <property type="entry name" value="DUF1759"/>
    <property type="match status" value="1"/>
</dbReference>
<dbReference type="PANTHER" id="PTHR22954:SF3">
    <property type="entry name" value="PROTEIN CBG08539"/>
    <property type="match status" value="1"/>
</dbReference>